<evidence type="ECO:0008006" key="4">
    <source>
        <dbReference type="Google" id="ProtNLM"/>
    </source>
</evidence>
<dbReference type="AlphaFoldDB" id="A0A1F8B846"/>
<dbReference type="STRING" id="1802517.A2892_04165"/>
<protein>
    <recommendedName>
        <fullName evidence="4">DUF5673 domain-containing protein</fullName>
    </recommendedName>
</protein>
<evidence type="ECO:0000313" key="3">
    <source>
        <dbReference type="Proteomes" id="UP000176404"/>
    </source>
</evidence>
<proteinExistence type="predicted"/>
<sequence length="194" mass="22368">MYNDFNMADQLASDQKKPESVVKENVTIQPQPTVRFEPEKELFGWKAASRPFKKKDRDFWVRLVTIAGVFAVILFLIEGTMPVVLMISLLFLFYVLSTVEPEEIEYKITNKGIKIADKRIDWDLLTRFWFTKRGESELLVVGTLGLSGRLELIINESDKDKIRKTLLNFLPEEEMAPTNMDKMSGWLTSKLSGN</sequence>
<feature type="transmembrane region" description="Helical" evidence="1">
    <location>
        <begin position="59"/>
        <end position="77"/>
    </location>
</feature>
<dbReference type="EMBL" id="MGHD01000007">
    <property type="protein sequence ID" value="OGM60214.1"/>
    <property type="molecule type" value="Genomic_DNA"/>
</dbReference>
<gene>
    <name evidence="2" type="ORF">A2892_04165</name>
</gene>
<dbReference type="Proteomes" id="UP000176404">
    <property type="component" value="Unassembled WGS sequence"/>
</dbReference>
<accession>A0A1F8B846</accession>
<organism evidence="2 3">
    <name type="scientific">Candidatus Woesebacteria bacterium RIFCSPLOWO2_01_FULL_39_10b</name>
    <dbReference type="NCBI Taxonomy" id="1802517"/>
    <lineage>
        <taxon>Bacteria</taxon>
        <taxon>Candidatus Woeseibacteriota</taxon>
    </lineage>
</organism>
<name>A0A1F8B846_9BACT</name>
<evidence type="ECO:0000256" key="1">
    <source>
        <dbReference type="SAM" id="Phobius"/>
    </source>
</evidence>
<keyword evidence="1" id="KW-0472">Membrane</keyword>
<comment type="caution">
    <text evidence="2">The sequence shown here is derived from an EMBL/GenBank/DDBJ whole genome shotgun (WGS) entry which is preliminary data.</text>
</comment>
<evidence type="ECO:0000313" key="2">
    <source>
        <dbReference type="EMBL" id="OGM60214.1"/>
    </source>
</evidence>
<keyword evidence="1" id="KW-1133">Transmembrane helix</keyword>
<keyword evidence="1" id="KW-0812">Transmembrane</keyword>
<reference evidence="2 3" key="1">
    <citation type="journal article" date="2016" name="Nat. Commun.">
        <title>Thousands of microbial genomes shed light on interconnected biogeochemical processes in an aquifer system.</title>
        <authorList>
            <person name="Anantharaman K."/>
            <person name="Brown C.T."/>
            <person name="Hug L.A."/>
            <person name="Sharon I."/>
            <person name="Castelle C.J."/>
            <person name="Probst A.J."/>
            <person name="Thomas B.C."/>
            <person name="Singh A."/>
            <person name="Wilkins M.J."/>
            <person name="Karaoz U."/>
            <person name="Brodie E.L."/>
            <person name="Williams K.H."/>
            <person name="Hubbard S.S."/>
            <person name="Banfield J.F."/>
        </authorList>
    </citation>
    <scope>NUCLEOTIDE SEQUENCE [LARGE SCALE GENOMIC DNA]</scope>
</reference>